<sequence>MFMGILGYVERLDEVRAIVTRVMDAVPSGSYLVLWDGTDTGTAVKEGSERLTQTGAIPYYLRNLEQLGQCFDGLEMIEPGLVPITYWRLAESEVSTAQHIDVYGA</sequence>
<dbReference type="AlphaFoldDB" id="A0A5M3VW16"/>
<dbReference type="InterPro" id="IPR029063">
    <property type="entry name" value="SAM-dependent_MTases_sf"/>
</dbReference>
<dbReference type="RefSeq" id="WP_155336719.1">
    <property type="nucleotide sequence ID" value="NZ_BLAD01000044.1"/>
</dbReference>
<dbReference type="Proteomes" id="UP000334990">
    <property type="component" value="Unassembled WGS sequence"/>
</dbReference>
<protein>
    <submittedName>
        <fullName evidence="1">Uncharacterized protein</fullName>
    </submittedName>
</protein>
<organism evidence="1 2">
    <name type="scientific">Acrocarpospora corrugata</name>
    <dbReference type="NCBI Taxonomy" id="35763"/>
    <lineage>
        <taxon>Bacteria</taxon>
        <taxon>Bacillati</taxon>
        <taxon>Actinomycetota</taxon>
        <taxon>Actinomycetes</taxon>
        <taxon>Streptosporangiales</taxon>
        <taxon>Streptosporangiaceae</taxon>
        <taxon>Acrocarpospora</taxon>
    </lineage>
</organism>
<reference evidence="1 2" key="1">
    <citation type="submission" date="2019-10" db="EMBL/GenBank/DDBJ databases">
        <title>Whole genome shotgun sequence of Acrocarpospora corrugata NBRC 13972.</title>
        <authorList>
            <person name="Ichikawa N."/>
            <person name="Kimura A."/>
            <person name="Kitahashi Y."/>
            <person name="Komaki H."/>
            <person name="Oguchi A."/>
        </authorList>
    </citation>
    <scope>NUCLEOTIDE SEQUENCE [LARGE SCALE GENOMIC DNA]</scope>
    <source>
        <strain evidence="1 2">NBRC 13972</strain>
    </source>
</reference>
<dbReference type="Pfam" id="PF04672">
    <property type="entry name" value="Methyltransf_19"/>
    <property type="match status" value="1"/>
</dbReference>
<dbReference type="EMBL" id="BLAD01000044">
    <property type="protein sequence ID" value="GES00379.1"/>
    <property type="molecule type" value="Genomic_DNA"/>
</dbReference>
<gene>
    <name evidence="1" type="ORF">Acor_24430</name>
</gene>
<dbReference type="SUPFAM" id="SSF53335">
    <property type="entry name" value="S-adenosyl-L-methionine-dependent methyltransferases"/>
    <property type="match status" value="1"/>
</dbReference>
<dbReference type="Gene3D" id="3.40.50.150">
    <property type="entry name" value="Vaccinia Virus protein VP39"/>
    <property type="match status" value="1"/>
</dbReference>
<accession>A0A5M3VW16</accession>
<comment type="caution">
    <text evidence="1">The sequence shown here is derived from an EMBL/GenBank/DDBJ whole genome shotgun (WGS) entry which is preliminary data.</text>
</comment>
<evidence type="ECO:0000313" key="1">
    <source>
        <dbReference type="EMBL" id="GES00379.1"/>
    </source>
</evidence>
<dbReference type="InterPro" id="IPR006764">
    <property type="entry name" value="SAM_dep_MeTrfase_SAV2177_type"/>
</dbReference>
<proteinExistence type="predicted"/>
<keyword evidence="2" id="KW-1185">Reference proteome</keyword>
<dbReference type="OrthoDB" id="3216820at2"/>
<name>A0A5M3VW16_9ACTN</name>
<evidence type="ECO:0000313" key="2">
    <source>
        <dbReference type="Proteomes" id="UP000334990"/>
    </source>
</evidence>